<dbReference type="Pfam" id="PF04536">
    <property type="entry name" value="TPM_phosphatase"/>
    <property type="match status" value="1"/>
</dbReference>
<dbReference type="PANTHER" id="PTHR30373:SF8">
    <property type="entry name" value="BLL7265 PROTEIN"/>
    <property type="match status" value="1"/>
</dbReference>
<dbReference type="InterPro" id="IPR007621">
    <property type="entry name" value="TPM_dom"/>
</dbReference>
<organism evidence="2">
    <name type="scientific">mine drainage metagenome</name>
    <dbReference type="NCBI Taxonomy" id="410659"/>
    <lineage>
        <taxon>unclassified sequences</taxon>
        <taxon>metagenomes</taxon>
        <taxon>ecological metagenomes</taxon>
    </lineage>
</organism>
<proteinExistence type="predicted"/>
<gene>
    <name evidence="2" type="ORF">GALL_343550</name>
</gene>
<evidence type="ECO:0000313" key="2">
    <source>
        <dbReference type="EMBL" id="OIQ83836.1"/>
    </source>
</evidence>
<accession>A0A1J5QVI1</accession>
<dbReference type="AlphaFoldDB" id="A0A1J5QVI1"/>
<feature type="domain" description="TPM" evidence="1">
    <location>
        <begin position="22"/>
        <end position="142"/>
    </location>
</feature>
<evidence type="ECO:0000259" key="1">
    <source>
        <dbReference type="Pfam" id="PF04536"/>
    </source>
</evidence>
<dbReference type="EMBL" id="MLJW01000668">
    <property type="protein sequence ID" value="OIQ83836.1"/>
    <property type="molecule type" value="Genomic_DNA"/>
</dbReference>
<sequence>MGKLKRFLKHLAAGRWQVTRYFPSSTMRAIEKAIHDSEHLHGGELRFVVEAGLEWQELLRRVSPRARAVEVFSQLRVWDTEHNSGVLIYLLLADRDVEIVADRGIHARVGEAAWKKICHEMETRFRQGEFEPGVIEGVAAITVLLKQHFPTRGADNPNEISDAAVILPLP</sequence>
<protein>
    <recommendedName>
        <fullName evidence="1">TPM domain-containing protein</fullName>
    </recommendedName>
</protein>
<name>A0A1J5QVI1_9ZZZZ</name>
<reference evidence="2" key="1">
    <citation type="submission" date="2016-10" db="EMBL/GenBank/DDBJ databases">
        <title>Sequence of Gallionella enrichment culture.</title>
        <authorList>
            <person name="Poehlein A."/>
            <person name="Muehling M."/>
            <person name="Daniel R."/>
        </authorList>
    </citation>
    <scope>NUCLEOTIDE SEQUENCE</scope>
</reference>
<comment type="caution">
    <text evidence="2">The sequence shown here is derived from an EMBL/GenBank/DDBJ whole genome shotgun (WGS) entry which is preliminary data.</text>
</comment>
<dbReference type="PANTHER" id="PTHR30373">
    <property type="entry name" value="UPF0603 PROTEIN YGCG"/>
    <property type="match status" value="1"/>
</dbReference>
<dbReference type="Gene3D" id="3.10.310.50">
    <property type="match status" value="1"/>
</dbReference>